<comment type="caution">
    <text evidence="2">The sequence shown here is derived from an EMBL/GenBank/DDBJ whole genome shotgun (WGS) entry which is preliminary data.</text>
</comment>
<dbReference type="EMBL" id="JAIVGD010000001">
    <property type="protein sequence ID" value="KAH0780949.1"/>
    <property type="molecule type" value="Genomic_DNA"/>
</dbReference>
<reference evidence="2 3" key="1">
    <citation type="journal article" date="2021" name="bioRxiv">
        <title>Chromosome-scale and haplotype-resolved genome assembly of a tetraploid potato cultivar.</title>
        <authorList>
            <person name="Sun H."/>
            <person name="Jiao W.-B."/>
            <person name="Krause K."/>
            <person name="Campoy J.A."/>
            <person name="Goel M."/>
            <person name="Folz-Donahue K."/>
            <person name="Kukat C."/>
            <person name="Huettel B."/>
            <person name="Schneeberger K."/>
        </authorList>
    </citation>
    <scope>NUCLEOTIDE SEQUENCE [LARGE SCALE GENOMIC DNA]</scope>
    <source>
        <strain evidence="2">SolTubOtavaFocal</strain>
        <tissue evidence="2">Leaves</tissue>
    </source>
</reference>
<protein>
    <recommendedName>
        <fullName evidence="1">Integrase catalytic domain-containing protein</fullName>
    </recommendedName>
</protein>
<keyword evidence="3" id="KW-1185">Reference proteome</keyword>
<dbReference type="SUPFAM" id="SSF53098">
    <property type="entry name" value="Ribonuclease H-like"/>
    <property type="match status" value="1"/>
</dbReference>
<dbReference type="PANTHER" id="PTHR42648:SF31">
    <property type="entry name" value="RNA-DIRECTED DNA POLYMERASE"/>
    <property type="match status" value="1"/>
</dbReference>
<dbReference type="InterPro" id="IPR012337">
    <property type="entry name" value="RNaseH-like_sf"/>
</dbReference>
<feature type="domain" description="Integrase catalytic" evidence="1">
    <location>
        <begin position="120"/>
        <end position="289"/>
    </location>
</feature>
<accession>A0ABQ7WJM2</accession>
<sequence length="513" mass="58008">MNTSVPPPGWGNLPDLNQYAVTTGVPPEAPITNKSASAAEKEVQQLLQGCTFTKDQYDHILKMVQQKSEPSASMCKTANTSDTVNKLEVSKSVFLPTGGTTQVSHTGSCVLSERSVISNVLHIPDFNGKVKEVGKEEGGMYLLLKQLSTTYDNQKNEVALAAHQNKESDIEVWHRRLVFLQFVKTQFGKIVKVFRFDNGTEFLNSVCTKLFKDMRIIHQRSCLYTPQQNVVAERKHRHLLEVTRALRFQANIPLQYWGHCVLAAAYIINRLPSSVLNFETPYERLYGTKPSLNHLRTLGCLCFSKVLTEHDKLMPRSKSAVLMGFSEIQKGYILLDQNNKSFFTNRDVVFREDMFPFAQVDGSVHQKVFVDSLQGSDMLIPVIDSTVSMIPKGPARTNSQEVQDTYTQTDISQQCCINDESIVSEEPMVNTEVIESVEIPQEAEVLHNRRSTRHKHTPTWMKDFVSLSVNKDVQYPLGDYMSYAHLGLARGRGRERGLGTGRRRMGWDRGRID</sequence>
<dbReference type="InterPro" id="IPR036397">
    <property type="entry name" value="RNaseH_sf"/>
</dbReference>
<dbReference type="Proteomes" id="UP000826656">
    <property type="component" value="Unassembled WGS sequence"/>
</dbReference>
<evidence type="ECO:0000259" key="1">
    <source>
        <dbReference type="PROSITE" id="PS50994"/>
    </source>
</evidence>
<evidence type="ECO:0000313" key="2">
    <source>
        <dbReference type="EMBL" id="KAH0780949.1"/>
    </source>
</evidence>
<dbReference type="Gene3D" id="3.30.420.10">
    <property type="entry name" value="Ribonuclease H-like superfamily/Ribonuclease H"/>
    <property type="match status" value="1"/>
</dbReference>
<dbReference type="PANTHER" id="PTHR42648">
    <property type="entry name" value="TRANSPOSASE, PUTATIVE-RELATED"/>
    <property type="match status" value="1"/>
</dbReference>
<name>A0ABQ7WJM2_SOLTU</name>
<gene>
    <name evidence="2" type="ORF">KY290_000547</name>
</gene>
<dbReference type="Pfam" id="PF25597">
    <property type="entry name" value="SH3_retrovirus"/>
    <property type="match status" value="1"/>
</dbReference>
<dbReference type="InterPro" id="IPR057670">
    <property type="entry name" value="SH3_retrovirus"/>
</dbReference>
<proteinExistence type="predicted"/>
<dbReference type="PROSITE" id="PS50994">
    <property type="entry name" value="INTEGRASE"/>
    <property type="match status" value="1"/>
</dbReference>
<organism evidence="2 3">
    <name type="scientific">Solanum tuberosum</name>
    <name type="common">Potato</name>
    <dbReference type="NCBI Taxonomy" id="4113"/>
    <lineage>
        <taxon>Eukaryota</taxon>
        <taxon>Viridiplantae</taxon>
        <taxon>Streptophyta</taxon>
        <taxon>Embryophyta</taxon>
        <taxon>Tracheophyta</taxon>
        <taxon>Spermatophyta</taxon>
        <taxon>Magnoliopsida</taxon>
        <taxon>eudicotyledons</taxon>
        <taxon>Gunneridae</taxon>
        <taxon>Pentapetalae</taxon>
        <taxon>asterids</taxon>
        <taxon>lamiids</taxon>
        <taxon>Solanales</taxon>
        <taxon>Solanaceae</taxon>
        <taxon>Solanoideae</taxon>
        <taxon>Solaneae</taxon>
        <taxon>Solanum</taxon>
    </lineage>
</organism>
<evidence type="ECO:0000313" key="3">
    <source>
        <dbReference type="Proteomes" id="UP000826656"/>
    </source>
</evidence>
<dbReference type="InterPro" id="IPR001584">
    <property type="entry name" value="Integrase_cat-core"/>
</dbReference>
<dbReference type="InterPro" id="IPR039537">
    <property type="entry name" value="Retrotran_Ty1/copia-like"/>
</dbReference>